<organism evidence="3 4">
    <name type="scientific">Elsinoe batatas</name>
    <dbReference type="NCBI Taxonomy" id="2601811"/>
    <lineage>
        <taxon>Eukaryota</taxon>
        <taxon>Fungi</taxon>
        <taxon>Dikarya</taxon>
        <taxon>Ascomycota</taxon>
        <taxon>Pezizomycotina</taxon>
        <taxon>Dothideomycetes</taxon>
        <taxon>Dothideomycetidae</taxon>
        <taxon>Myriangiales</taxon>
        <taxon>Elsinoaceae</taxon>
        <taxon>Elsinoe</taxon>
    </lineage>
</organism>
<comment type="caution">
    <text evidence="3">The sequence shown here is derived from an EMBL/GenBank/DDBJ whole genome shotgun (WGS) entry which is preliminary data.</text>
</comment>
<evidence type="ECO:0000313" key="4">
    <source>
        <dbReference type="Proteomes" id="UP000809789"/>
    </source>
</evidence>
<evidence type="ECO:0000313" key="3">
    <source>
        <dbReference type="EMBL" id="KAG8630230.1"/>
    </source>
</evidence>
<keyword evidence="4" id="KW-1185">Reference proteome</keyword>
<proteinExistence type="predicted"/>
<accession>A0A8K0L7F7</accession>
<dbReference type="AlphaFoldDB" id="A0A8K0L7F7"/>
<sequence>MKFTLLPILALAGASLASPAGMPQAAPPGEVHPILLGRAAKNATSPGKNGTTPVTPTKNGTSKASPVFGIKALYYTLEAPSKSAKNFRSNVTFDLAFFNKTNNAPLFVQCSDSWTVKSKSAKYKSKDYTTCGKSALAFKVENKPYSDAKITLRYRFKNITAGTYTDYFGNIAFKDTNKKQPKISCGDKKFGMTGGRYCRQSTNSTATAWTTKVSKKSNGKVKKAGKKSAFAKLMALL</sequence>
<dbReference type="EMBL" id="JAESVG020000002">
    <property type="protein sequence ID" value="KAG8630230.1"/>
    <property type="molecule type" value="Genomic_DNA"/>
</dbReference>
<evidence type="ECO:0000256" key="1">
    <source>
        <dbReference type="SAM" id="MobiDB-lite"/>
    </source>
</evidence>
<feature type="compositionally biased region" description="Polar residues" evidence="1">
    <location>
        <begin position="42"/>
        <end position="60"/>
    </location>
</feature>
<feature type="signal peptide" evidence="2">
    <location>
        <begin position="1"/>
        <end position="17"/>
    </location>
</feature>
<dbReference type="OrthoDB" id="3927255at2759"/>
<evidence type="ECO:0000256" key="2">
    <source>
        <dbReference type="SAM" id="SignalP"/>
    </source>
</evidence>
<dbReference type="Proteomes" id="UP000809789">
    <property type="component" value="Unassembled WGS sequence"/>
</dbReference>
<reference evidence="3" key="1">
    <citation type="submission" date="2021-07" db="EMBL/GenBank/DDBJ databases">
        <title>Elsinoe batatas strain:CRI-CJ2 Genome sequencing and assembly.</title>
        <authorList>
            <person name="Huang L."/>
        </authorList>
    </citation>
    <scope>NUCLEOTIDE SEQUENCE</scope>
    <source>
        <strain evidence="3">CRI-CJ2</strain>
    </source>
</reference>
<gene>
    <name evidence="3" type="ORF">KVT40_001849</name>
</gene>
<keyword evidence="2" id="KW-0732">Signal</keyword>
<protein>
    <submittedName>
        <fullName evidence="3">Uncharacterized protein</fullName>
    </submittedName>
</protein>
<name>A0A8K0L7F7_9PEZI</name>
<feature type="region of interest" description="Disordered" evidence="1">
    <location>
        <begin position="41"/>
        <end position="60"/>
    </location>
</feature>
<feature type="chain" id="PRO_5035422041" evidence="2">
    <location>
        <begin position="18"/>
        <end position="237"/>
    </location>
</feature>